<feature type="region of interest" description="Disordered" evidence="1">
    <location>
        <begin position="82"/>
        <end position="134"/>
    </location>
</feature>
<keyword evidence="4" id="KW-1185">Reference proteome</keyword>
<dbReference type="KEGG" id="act:ACLA_041550"/>
<dbReference type="EMBL" id="DS027056">
    <property type="protein sequence ID" value="EAW09937.1"/>
    <property type="molecule type" value="Genomic_DNA"/>
</dbReference>
<evidence type="ECO:0000313" key="3">
    <source>
        <dbReference type="EMBL" id="EAW09937.1"/>
    </source>
</evidence>
<dbReference type="GeneID" id="4703522"/>
<reference evidence="3 4" key="1">
    <citation type="journal article" date="2008" name="PLoS Genet.">
        <title>Genomic islands in the pathogenic filamentous fungus Aspergillus fumigatus.</title>
        <authorList>
            <person name="Fedorova N.D."/>
            <person name="Khaldi N."/>
            <person name="Joardar V.S."/>
            <person name="Maiti R."/>
            <person name="Amedeo P."/>
            <person name="Anderson M.J."/>
            <person name="Crabtree J."/>
            <person name="Silva J.C."/>
            <person name="Badger J.H."/>
            <person name="Albarraq A."/>
            <person name="Angiuoli S."/>
            <person name="Bussey H."/>
            <person name="Bowyer P."/>
            <person name="Cotty P.J."/>
            <person name="Dyer P.S."/>
            <person name="Egan A."/>
            <person name="Galens K."/>
            <person name="Fraser-Liggett C.M."/>
            <person name="Haas B.J."/>
            <person name="Inman J.M."/>
            <person name="Kent R."/>
            <person name="Lemieux S."/>
            <person name="Malavazi I."/>
            <person name="Orvis J."/>
            <person name="Roemer T."/>
            <person name="Ronning C.M."/>
            <person name="Sundaram J.P."/>
            <person name="Sutton G."/>
            <person name="Turner G."/>
            <person name="Venter J.C."/>
            <person name="White O.R."/>
            <person name="Whitty B.R."/>
            <person name="Youngman P."/>
            <person name="Wolfe K.H."/>
            <person name="Goldman G.H."/>
            <person name="Wortman J.R."/>
            <person name="Jiang B."/>
            <person name="Denning D.W."/>
            <person name="Nierman W.C."/>
        </authorList>
    </citation>
    <scope>NUCLEOTIDE SEQUENCE [LARGE SCALE GENOMIC DNA]</scope>
    <source>
        <strain evidence="4">ATCC 1007 / CBS 513.65 / DSM 816 / NCTC 3887 / NRRL 1</strain>
    </source>
</reference>
<dbReference type="Proteomes" id="UP000006701">
    <property type="component" value="Unassembled WGS sequence"/>
</dbReference>
<dbReference type="PROSITE" id="PS50003">
    <property type="entry name" value="PH_DOMAIN"/>
    <property type="match status" value="1"/>
</dbReference>
<evidence type="ECO:0000259" key="2">
    <source>
        <dbReference type="PROSITE" id="PS50003"/>
    </source>
</evidence>
<feature type="compositionally biased region" description="Polar residues" evidence="1">
    <location>
        <begin position="245"/>
        <end position="254"/>
    </location>
</feature>
<dbReference type="InterPro" id="IPR040345">
    <property type="entry name" value="Mug56/Spo71"/>
</dbReference>
<dbReference type="eggNOG" id="ENOG502QRAT">
    <property type="taxonomic scope" value="Eukaryota"/>
</dbReference>
<feature type="region of interest" description="Disordered" evidence="1">
    <location>
        <begin position="146"/>
        <end position="266"/>
    </location>
</feature>
<dbReference type="Pfam" id="PF15407">
    <property type="entry name" value="Spo7_2_N"/>
    <property type="match status" value="1"/>
</dbReference>
<dbReference type="GO" id="GO:0005628">
    <property type="term" value="C:prospore membrane"/>
    <property type="evidence" value="ECO:0007669"/>
    <property type="project" value="TreeGrafter"/>
</dbReference>
<dbReference type="Pfam" id="PF23207">
    <property type="entry name" value="PH_SPO71"/>
    <property type="match status" value="1"/>
</dbReference>
<dbReference type="InterPro" id="IPR057379">
    <property type="entry name" value="PH_SPO71"/>
</dbReference>
<dbReference type="InterPro" id="IPR039486">
    <property type="entry name" value="Mug56/Spo71_PH"/>
</dbReference>
<feature type="domain" description="PH" evidence="2">
    <location>
        <begin position="873"/>
        <end position="1044"/>
    </location>
</feature>
<dbReference type="InterPro" id="IPR029217">
    <property type="entry name" value="Spo7_2_N"/>
</dbReference>
<protein>
    <submittedName>
        <fullName evidence="3">PH domain protein</fullName>
    </submittedName>
</protein>
<organism evidence="3 4">
    <name type="scientific">Aspergillus clavatus (strain ATCC 1007 / CBS 513.65 / DSM 816 / NCTC 3887 / NRRL 1 / QM 1276 / 107)</name>
    <dbReference type="NCBI Taxonomy" id="344612"/>
    <lineage>
        <taxon>Eukaryota</taxon>
        <taxon>Fungi</taxon>
        <taxon>Dikarya</taxon>
        <taxon>Ascomycota</taxon>
        <taxon>Pezizomycotina</taxon>
        <taxon>Eurotiomycetes</taxon>
        <taxon>Eurotiomycetidae</taxon>
        <taxon>Eurotiales</taxon>
        <taxon>Aspergillaceae</taxon>
        <taxon>Aspergillus</taxon>
        <taxon>Aspergillus subgen. Fumigati</taxon>
    </lineage>
</organism>
<dbReference type="InterPro" id="IPR001849">
    <property type="entry name" value="PH_domain"/>
</dbReference>
<feature type="compositionally biased region" description="Polar residues" evidence="1">
    <location>
        <begin position="82"/>
        <end position="95"/>
    </location>
</feature>
<dbReference type="RefSeq" id="XP_001271363.1">
    <property type="nucleotide sequence ID" value="XM_001271362.1"/>
</dbReference>
<dbReference type="OMA" id="DRWVMSI"/>
<dbReference type="STRING" id="344612.A1CLB3"/>
<evidence type="ECO:0000256" key="1">
    <source>
        <dbReference type="SAM" id="MobiDB-lite"/>
    </source>
</evidence>
<proteinExistence type="predicted"/>
<evidence type="ECO:0000313" key="4">
    <source>
        <dbReference type="Proteomes" id="UP000006701"/>
    </source>
</evidence>
<dbReference type="PANTHER" id="PTHR28076">
    <property type="entry name" value="SPORULATION-SPECIFIC PROTEIN 71"/>
    <property type="match status" value="1"/>
</dbReference>
<dbReference type="SUPFAM" id="SSF50729">
    <property type="entry name" value="PH domain-like"/>
    <property type="match status" value="1"/>
</dbReference>
<feature type="compositionally biased region" description="Polar residues" evidence="1">
    <location>
        <begin position="155"/>
        <end position="166"/>
    </location>
</feature>
<dbReference type="OrthoDB" id="5579281at2759"/>
<dbReference type="SMART" id="SM01316">
    <property type="entry name" value="Spo7_2_N"/>
    <property type="match status" value="1"/>
</dbReference>
<accession>A1CLB3</accession>
<feature type="compositionally biased region" description="Polar residues" evidence="1">
    <location>
        <begin position="180"/>
        <end position="190"/>
    </location>
</feature>
<name>A1CLB3_ASPCL</name>
<dbReference type="AlphaFoldDB" id="A1CLB3"/>
<dbReference type="Pfam" id="PF15404">
    <property type="entry name" value="PH_4"/>
    <property type="match status" value="1"/>
</dbReference>
<feature type="region of interest" description="Disordered" evidence="1">
    <location>
        <begin position="739"/>
        <end position="770"/>
    </location>
</feature>
<dbReference type="PANTHER" id="PTHR28076:SF1">
    <property type="entry name" value="PROSPORE MEMBRANE ADAPTER PROTEIN SPO71"/>
    <property type="match status" value="1"/>
</dbReference>
<feature type="compositionally biased region" description="Basic and acidic residues" evidence="1">
    <location>
        <begin position="753"/>
        <end position="770"/>
    </location>
</feature>
<gene>
    <name evidence="3" type="ORF">ACLA_041550</name>
</gene>
<dbReference type="GO" id="GO:1902657">
    <property type="term" value="P:protein localization to prospore membrane"/>
    <property type="evidence" value="ECO:0007669"/>
    <property type="project" value="InterPro"/>
</dbReference>
<dbReference type="SMART" id="SM00233">
    <property type="entry name" value="PH"/>
    <property type="match status" value="2"/>
</dbReference>
<sequence>MDTNPETELHEELHGLEPGSFTAEKLRYASAHHLHMTSRRFFIGPIPEGWLQHHRKHWYRTRLKFRNYTSRTVTFSADLTVAQSPDQSDQEQISSAAREDSTPLIDTIIQKENGDTSRDEEEDDQGPAGQPADLQAIPYPLVEAAEVPSRDPSDTDSISTGKQPESNDVPVQKKKDAASTYFTARESNSGPVDLDYHSGTADSRRTLSIPGQHDASQSIPMALPSESGSTIALMKPRSSPKGKQRLSTLSSTALERQEPQSEREDDLVDLRQVTRNSRTSFNRKVARYRYDDKLRNRQQRLLSRVANTYDVLSGTRRHRRRLREGEIIKCERMLVRIEETVQKELPEDYTETDSLRMETRVADSWKEYLVVCRLTSDEEAPVTLQMYKTRVIPEIQKPGSRVKAYDEIPLNRRNTKINLYSSLDKTIVIWRPCKNGTKIHLMRPKSTAHATEWFTFISQVLGRQRPSSLTISVPGLGVSLVFQNPFEQLKTKPGAQDEEGAHTGDTLERYASQDSYAAAAIIRGCMKMLENCTEWVEVLSEWSKTEQMGLAWKRYDRLEWVLGVNEEKMYGSLAMQTTHQLQLRPRQHYQTFVKDTDVKTEEPHPVEGFLVRLTSQMGVHQRLNKMFFKRLYFFTQDHYLLFCRPAKALPPAPPKLCPGEDSIPSARQILKEMPLSYDVNPYPIQDGEITWLSSGNEVHIKEHDQEARALAQRSIHNLTNAEGFIDLCRVQEVRQVQRGSCPADPNIQEGPDVEFHPETEDTHRDDGATKQFDDDRTLELVLDNGLVVRLQAYDMVARDEWMRRLEALVKYWKARVAADSYELKAIRKQNLEILDMDEEMESMIGQSAEKWESKKSEASPFLHNICALAGCRIIKMSGQLYRKPRRHSTFKKCDVILAAGKLLIFRSSLRNRTGVEIPHIHQNLETALDLEDCYIYSGLVTESDLLYANQTFDSNHPGHRALPRIYLSSDVYTSCDEDTAITFVVWQPLRKNYFRAQELGKKGQTKQTLKQVSTLGVPGRTVVFKARSRVERDRWVMSIASEIDRLQEEKPQDIRLIRP</sequence>
<dbReference type="HOGENOM" id="CLU_003938_0_0_1"/>
<dbReference type="VEuPathDB" id="FungiDB:ACLA_041550"/>